<evidence type="ECO:0000313" key="4">
    <source>
        <dbReference type="EMBL" id="AXO16659.1"/>
    </source>
</evidence>
<dbReference type="InterPro" id="IPR000182">
    <property type="entry name" value="GNAT_dom"/>
</dbReference>
<dbReference type="PANTHER" id="PTHR43877:SF2">
    <property type="entry name" value="AMINOALKYLPHOSPHONATE N-ACETYLTRANSFERASE-RELATED"/>
    <property type="match status" value="1"/>
</dbReference>
<dbReference type="CDD" id="cd04301">
    <property type="entry name" value="NAT_SF"/>
    <property type="match status" value="1"/>
</dbReference>
<evidence type="ECO:0000313" key="5">
    <source>
        <dbReference type="Proteomes" id="UP000256971"/>
    </source>
</evidence>
<proteinExistence type="predicted"/>
<reference evidence="4 5" key="1">
    <citation type="submission" date="2018-08" db="EMBL/GenBank/DDBJ databases">
        <title>Complete genome sequence of type strain Thalassospira indica MCCC 1A01103T, isolated from isolated from deep seawater of the Indian Ocean.</title>
        <authorList>
            <person name="Liu Y."/>
        </authorList>
    </citation>
    <scope>NUCLEOTIDE SEQUENCE [LARGE SCALE GENOMIC DNA]</scope>
    <source>
        <strain evidence="4 5">PB8BT</strain>
    </source>
</reference>
<keyword evidence="1" id="KW-0808">Transferase</keyword>
<dbReference type="SUPFAM" id="SSF55729">
    <property type="entry name" value="Acyl-CoA N-acyltransferases (Nat)"/>
    <property type="match status" value="1"/>
</dbReference>
<gene>
    <name evidence="4" type="ORF">DY252_01350</name>
</gene>
<sequence length="172" mass="18769">MSNAAATTTTTTKSDDITFRYATRDDLPAIVTLLADDEKGKTREELGDPLPDAYYAAFDAMASQSTDALPNKYLLALQGTDIVGCLQLTLIAGLSRRGQLRAQIEGVRVASRTRGQKIGEKLIKQSISISKSLGAALIQFTTDKTRKDAHRFYERLGFVASHEGMKMALDPK</sequence>
<dbReference type="InterPro" id="IPR050832">
    <property type="entry name" value="Bact_Acetyltransf"/>
</dbReference>
<evidence type="ECO:0000256" key="1">
    <source>
        <dbReference type="ARBA" id="ARBA00022679"/>
    </source>
</evidence>
<evidence type="ECO:0000256" key="2">
    <source>
        <dbReference type="ARBA" id="ARBA00023315"/>
    </source>
</evidence>
<dbReference type="PANTHER" id="PTHR43877">
    <property type="entry name" value="AMINOALKYLPHOSPHONATE N-ACETYLTRANSFERASE-RELATED-RELATED"/>
    <property type="match status" value="1"/>
</dbReference>
<dbReference type="EMBL" id="CP031555">
    <property type="protein sequence ID" value="AXO16659.1"/>
    <property type="molecule type" value="Genomic_DNA"/>
</dbReference>
<organism evidence="4 5">
    <name type="scientific">Thalassospira indica</name>
    <dbReference type="NCBI Taxonomy" id="1891279"/>
    <lineage>
        <taxon>Bacteria</taxon>
        <taxon>Pseudomonadati</taxon>
        <taxon>Pseudomonadota</taxon>
        <taxon>Alphaproteobacteria</taxon>
        <taxon>Rhodospirillales</taxon>
        <taxon>Thalassospiraceae</taxon>
        <taxon>Thalassospira</taxon>
    </lineage>
</organism>
<dbReference type="Pfam" id="PF00583">
    <property type="entry name" value="Acetyltransf_1"/>
    <property type="match status" value="1"/>
</dbReference>
<dbReference type="PROSITE" id="PS51186">
    <property type="entry name" value="GNAT"/>
    <property type="match status" value="1"/>
</dbReference>
<dbReference type="InterPro" id="IPR016181">
    <property type="entry name" value="Acyl_CoA_acyltransferase"/>
</dbReference>
<dbReference type="Proteomes" id="UP000256971">
    <property type="component" value="Chromosome"/>
</dbReference>
<keyword evidence="2" id="KW-0012">Acyltransferase</keyword>
<evidence type="ECO:0000259" key="3">
    <source>
        <dbReference type="PROSITE" id="PS51186"/>
    </source>
</evidence>
<dbReference type="RefSeq" id="WP_082923370.1">
    <property type="nucleotide sequence ID" value="NZ_CP031555.1"/>
</dbReference>
<dbReference type="Gene3D" id="3.40.630.30">
    <property type="match status" value="1"/>
</dbReference>
<name>A0ABN5NQB7_9PROT</name>
<protein>
    <submittedName>
        <fullName evidence="4">GNAT family N-acetyltransferase</fullName>
    </submittedName>
</protein>
<keyword evidence="5" id="KW-1185">Reference proteome</keyword>
<feature type="domain" description="N-acetyltransferase" evidence="3">
    <location>
        <begin position="17"/>
        <end position="172"/>
    </location>
</feature>
<accession>A0ABN5NQB7</accession>